<feature type="region of interest" description="Disordered" evidence="10">
    <location>
        <begin position="381"/>
        <end position="406"/>
    </location>
</feature>
<keyword evidence="5" id="KW-0227">DNA damage</keyword>
<evidence type="ECO:0000256" key="2">
    <source>
        <dbReference type="ARBA" id="ARBA00009240"/>
    </source>
</evidence>
<reference evidence="12" key="2">
    <citation type="submission" date="2022-06" db="UniProtKB">
        <authorList>
            <consortium name="EnsemblMetazoa"/>
        </authorList>
    </citation>
    <scope>IDENTIFICATION</scope>
</reference>
<dbReference type="InterPro" id="IPR049431">
    <property type="entry name" value="UVSSA_C"/>
</dbReference>
<keyword evidence="8" id="KW-0175">Coiled coil</keyword>
<dbReference type="InterPro" id="IPR018610">
    <property type="entry name" value="UVSSA"/>
</dbReference>
<proteinExistence type="inferred from homology"/>
<evidence type="ECO:0000256" key="6">
    <source>
        <dbReference type="ARBA" id="ARBA00022771"/>
    </source>
</evidence>
<evidence type="ECO:0000313" key="12">
    <source>
        <dbReference type="EnsemblMetazoa" id="XP_001945935.2"/>
    </source>
</evidence>
<protein>
    <recommendedName>
        <fullName evidence="11">UV-stimulated scaffold protein A C-terminal domain-containing protein</fullName>
    </recommendedName>
</protein>
<comment type="similarity">
    <text evidence="2">Belongs to the UVSSA family.</text>
</comment>
<evidence type="ECO:0000256" key="7">
    <source>
        <dbReference type="ARBA" id="ARBA00022833"/>
    </source>
</evidence>
<evidence type="ECO:0000256" key="4">
    <source>
        <dbReference type="ARBA" id="ARBA00022723"/>
    </source>
</evidence>
<evidence type="ECO:0000256" key="8">
    <source>
        <dbReference type="ARBA" id="ARBA00023054"/>
    </source>
</evidence>
<evidence type="ECO:0000256" key="9">
    <source>
        <dbReference type="ARBA" id="ARBA00023204"/>
    </source>
</evidence>
<evidence type="ECO:0000259" key="11">
    <source>
        <dbReference type="Pfam" id="PF09740"/>
    </source>
</evidence>
<keyword evidence="3" id="KW-0158">Chromosome</keyword>
<dbReference type="Proteomes" id="UP000007819">
    <property type="component" value="Chromosome A3"/>
</dbReference>
<dbReference type="KEGG" id="api:100159530"/>
<dbReference type="GeneID" id="100159530"/>
<accession>A0A8R1W200</accession>
<dbReference type="InterPro" id="IPR049408">
    <property type="entry name" value="UVSSA_N_a-solenoid_rpt"/>
</dbReference>
<dbReference type="Pfam" id="PF09740">
    <property type="entry name" value="DUF2043"/>
    <property type="match status" value="1"/>
</dbReference>
<keyword evidence="6" id="KW-0863">Zinc-finger</keyword>
<dbReference type="GO" id="GO:0009411">
    <property type="term" value="P:response to UV"/>
    <property type="evidence" value="ECO:0007669"/>
    <property type="project" value="InterPro"/>
</dbReference>
<dbReference type="OrthoDB" id="5594015at2759"/>
<dbReference type="GO" id="GO:0000993">
    <property type="term" value="F:RNA polymerase II complex binding"/>
    <property type="evidence" value="ECO:0007669"/>
    <property type="project" value="TreeGrafter"/>
</dbReference>
<reference evidence="13" key="1">
    <citation type="submission" date="2010-06" db="EMBL/GenBank/DDBJ databases">
        <authorList>
            <person name="Jiang H."/>
            <person name="Abraham K."/>
            <person name="Ali S."/>
            <person name="Alsbrooks S.L."/>
            <person name="Anim B.N."/>
            <person name="Anosike U.S."/>
            <person name="Attaway T."/>
            <person name="Bandaranaike D.P."/>
            <person name="Battles P.K."/>
            <person name="Bell S.N."/>
            <person name="Bell A.V."/>
            <person name="Beltran B."/>
            <person name="Bickham C."/>
            <person name="Bustamante Y."/>
            <person name="Caleb T."/>
            <person name="Canada A."/>
            <person name="Cardenas V."/>
            <person name="Carter K."/>
            <person name="Chacko J."/>
            <person name="Chandrabose M.N."/>
            <person name="Chavez D."/>
            <person name="Chavez A."/>
            <person name="Chen L."/>
            <person name="Chu H.-S."/>
            <person name="Claassen K.J."/>
            <person name="Cockrell R."/>
            <person name="Collins M."/>
            <person name="Cooper J.A."/>
            <person name="Cree A."/>
            <person name="Curry S.M."/>
            <person name="Da Y."/>
            <person name="Dao M.D."/>
            <person name="Das B."/>
            <person name="Davila M.-L."/>
            <person name="Davy-Carroll L."/>
            <person name="Denson S."/>
            <person name="Dinh H."/>
            <person name="Ebong V.E."/>
            <person name="Edwards J.R."/>
            <person name="Egan A."/>
            <person name="El-Daye J."/>
            <person name="Escobedo L."/>
            <person name="Fernandez S."/>
            <person name="Fernando P.R."/>
            <person name="Flagg N."/>
            <person name="Forbes L.D."/>
            <person name="Fowler R.G."/>
            <person name="Fu Q."/>
            <person name="Gabisi R.A."/>
            <person name="Ganer J."/>
            <person name="Garbino Pronczuk A."/>
            <person name="Garcia R.M."/>
            <person name="Garner T."/>
            <person name="Garrett T.E."/>
            <person name="Gonzalez D.A."/>
            <person name="Hamid H."/>
            <person name="Hawkins E.S."/>
            <person name="Hirani K."/>
            <person name="Hogues M.E."/>
            <person name="Hollins B."/>
            <person name="Hsiao C.-H."/>
            <person name="Jabil R."/>
            <person name="James M.L."/>
            <person name="Jhangiani S.N."/>
            <person name="Johnson B."/>
            <person name="Johnson Q."/>
            <person name="Joshi V."/>
            <person name="Kalu J.B."/>
            <person name="Kam C."/>
            <person name="Kashfia A."/>
            <person name="Keebler J."/>
            <person name="Kisamo H."/>
            <person name="Kovar C.L."/>
            <person name="Lago L.A."/>
            <person name="Lai C.-Y."/>
            <person name="Laidlaw J."/>
            <person name="Lara F."/>
            <person name="Le T.-K."/>
            <person name="Lee S.L."/>
            <person name="Legall F.H."/>
            <person name="Lemon S.J."/>
            <person name="Lewis L.R."/>
            <person name="Li B."/>
            <person name="Liu Y."/>
            <person name="Liu Y.-S."/>
            <person name="Lopez J."/>
            <person name="Lozado R.J."/>
            <person name="Lu J."/>
            <person name="Madu R.C."/>
            <person name="Maheshwari M."/>
            <person name="Maheshwari R."/>
            <person name="Malloy K."/>
            <person name="Martinez E."/>
            <person name="Mathew T."/>
            <person name="Mercado I.C."/>
            <person name="Mercado C."/>
            <person name="Meyer B."/>
            <person name="Montgomery K."/>
            <person name="Morgan M.B."/>
            <person name="Munidasa M."/>
            <person name="Nazareth L.V."/>
            <person name="Nelson J."/>
            <person name="Ng B.M."/>
            <person name="Nguyen N.B."/>
            <person name="Nguyen P.Q."/>
            <person name="Nguyen T."/>
            <person name="Obregon M."/>
            <person name="Okwuonu G.O."/>
            <person name="Onwere C.G."/>
            <person name="Orozco G."/>
            <person name="Parra A."/>
            <person name="Patel S."/>
            <person name="Patil S."/>
            <person name="Perez A."/>
            <person name="Perez Y."/>
            <person name="Pham C."/>
            <person name="Primus E.L."/>
            <person name="Pu L.-L."/>
            <person name="Puazo M."/>
            <person name="Qin X."/>
            <person name="Quiroz J.B."/>
            <person name="Reese J."/>
            <person name="Richards S."/>
            <person name="Rives C.M."/>
            <person name="Robberts R."/>
            <person name="Ruiz S.J."/>
            <person name="Ruiz M.J."/>
            <person name="Santibanez J."/>
            <person name="Schneider B.W."/>
            <person name="Sisson I."/>
            <person name="Smith M."/>
            <person name="Sodergren E."/>
            <person name="Song X.-Z."/>
            <person name="Song B.B."/>
            <person name="Summersgill H."/>
            <person name="Thelus R."/>
            <person name="Thornton R.D."/>
            <person name="Trejos Z.Y."/>
            <person name="Usmani K."/>
            <person name="Vattathil S."/>
            <person name="Villasana D."/>
            <person name="Walker D.L."/>
            <person name="Wang S."/>
            <person name="Wang K."/>
            <person name="White C.S."/>
            <person name="Williams A.C."/>
            <person name="Williamson J."/>
            <person name="Wilson K."/>
            <person name="Woghiren I.O."/>
            <person name="Woodworth J.R."/>
            <person name="Worley K.C."/>
            <person name="Wright R.A."/>
            <person name="Wu W."/>
            <person name="Young L."/>
            <person name="Zhang L."/>
            <person name="Zhang J."/>
            <person name="Zhu Y."/>
            <person name="Muzny D.M."/>
            <person name="Weinstock G."/>
            <person name="Gibbs R.A."/>
        </authorList>
    </citation>
    <scope>NUCLEOTIDE SEQUENCE [LARGE SCALE GENOMIC DNA]</scope>
    <source>
        <strain evidence="13">LSR1</strain>
    </source>
</reference>
<dbReference type="RefSeq" id="XP_001945935.2">
    <property type="nucleotide sequence ID" value="XM_001945900.5"/>
</dbReference>
<dbReference type="AlphaFoldDB" id="A0A8R1W200"/>
<feature type="domain" description="UV-stimulated scaffold protein A C-terminal" evidence="11">
    <location>
        <begin position="411"/>
        <end position="519"/>
    </location>
</feature>
<dbReference type="PANTHER" id="PTHR28670:SF1">
    <property type="entry name" value="UV-STIMULATED SCAFFOLD PROTEIN A"/>
    <property type="match status" value="1"/>
</dbReference>
<organism evidence="12 13">
    <name type="scientific">Acyrthosiphon pisum</name>
    <name type="common">Pea aphid</name>
    <dbReference type="NCBI Taxonomy" id="7029"/>
    <lineage>
        <taxon>Eukaryota</taxon>
        <taxon>Metazoa</taxon>
        <taxon>Ecdysozoa</taxon>
        <taxon>Arthropoda</taxon>
        <taxon>Hexapoda</taxon>
        <taxon>Insecta</taxon>
        <taxon>Pterygota</taxon>
        <taxon>Neoptera</taxon>
        <taxon>Paraneoptera</taxon>
        <taxon>Hemiptera</taxon>
        <taxon>Sternorrhyncha</taxon>
        <taxon>Aphidomorpha</taxon>
        <taxon>Aphidoidea</taxon>
        <taxon>Aphididae</taxon>
        <taxon>Macrosiphini</taxon>
        <taxon>Acyrthosiphon</taxon>
    </lineage>
</organism>
<dbReference type="PANTHER" id="PTHR28670">
    <property type="entry name" value="UV-STIMULATED SCAFFOLD PROTEIN A"/>
    <property type="match status" value="1"/>
</dbReference>
<evidence type="ECO:0000256" key="3">
    <source>
        <dbReference type="ARBA" id="ARBA00022454"/>
    </source>
</evidence>
<evidence type="ECO:0000256" key="1">
    <source>
        <dbReference type="ARBA" id="ARBA00004286"/>
    </source>
</evidence>
<sequence>MTLDYGTASRAAQLVERLTSTGENDVDRKLFDEIENICKKSSIYIDRVHALLFHQLKEKHSQIRLSALRICDRLFKKFEHFRKLIIVDISILLKLTVNTDAGRTLPPPKQFATDLELYSIRCIKEWNDEFGKDFKDEFNFVFKYLNKYKKIDFESMTVRSITSARLLEDREQRQRRLNDEKLKKIETEINDLEPEITIAARTLESCLELLIPTPEEFFIPEAEEDVVLPLKPSELSSTDSGRKIVTEVESGDENERYRETGIIDPAAHTVAVTLRPDFRKRVKKSEDNLAIIESANEQVKLISDKYLPKIKIWLQDIAKISNGELLKRTIELKRRLTDLTSRENKITYYEDDDDCSSDSDMEEVLPQSSADDLLAQCLAKPDNNTQNDCSDRADSTKVSERDDNRNSAVAVPKLPFDIDLYHWEDEQLSAPRILPTNQDGHSFWTSNSVMDTDCDGIVLPGGSENLRTRVIEFTGKFERVERQCRAPLPSGRLCPREDRFKCPFHGRIVLRDELGRVVDPENKIVLEKEKKQNVPDWQDPQLLKDIQRQTGVDLTMPKKGSRKNRKQSSNLTNLKKEQDTPRARLEKKVFKKSSVKKVAKILDGMDQRKFRDKFGDQFNYVHDTA</sequence>
<dbReference type="GO" id="GO:0005694">
    <property type="term" value="C:chromosome"/>
    <property type="evidence" value="ECO:0007669"/>
    <property type="project" value="UniProtKB-SubCell"/>
</dbReference>
<keyword evidence="9" id="KW-0234">DNA repair</keyword>
<keyword evidence="13" id="KW-1185">Reference proteome</keyword>
<evidence type="ECO:0000256" key="10">
    <source>
        <dbReference type="SAM" id="MobiDB-lite"/>
    </source>
</evidence>
<keyword evidence="7" id="KW-0862">Zinc</keyword>
<dbReference type="GO" id="GO:0006283">
    <property type="term" value="P:transcription-coupled nucleotide-excision repair"/>
    <property type="evidence" value="ECO:0007669"/>
    <property type="project" value="TreeGrafter"/>
</dbReference>
<name>A0A8R1W200_ACYPI</name>
<dbReference type="Pfam" id="PF20867">
    <property type="entry name" value="UVSSA_N"/>
    <property type="match status" value="1"/>
</dbReference>
<comment type="subcellular location">
    <subcellularLocation>
        <location evidence="1">Chromosome</location>
    </subcellularLocation>
</comment>
<feature type="region of interest" description="Disordered" evidence="10">
    <location>
        <begin position="536"/>
        <end position="584"/>
    </location>
</feature>
<evidence type="ECO:0000256" key="5">
    <source>
        <dbReference type="ARBA" id="ARBA00022763"/>
    </source>
</evidence>
<evidence type="ECO:0000313" key="13">
    <source>
        <dbReference type="Proteomes" id="UP000007819"/>
    </source>
</evidence>
<keyword evidence="4" id="KW-0479">Metal-binding</keyword>
<dbReference type="GO" id="GO:0008270">
    <property type="term" value="F:zinc ion binding"/>
    <property type="evidence" value="ECO:0007669"/>
    <property type="project" value="UniProtKB-KW"/>
</dbReference>
<feature type="compositionally biased region" description="Basic and acidic residues" evidence="10">
    <location>
        <begin position="574"/>
        <end position="584"/>
    </location>
</feature>
<dbReference type="EnsemblMetazoa" id="XM_001945900.5">
    <property type="protein sequence ID" value="XP_001945935.2"/>
    <property type="gene ID" value="LOC100159530"/>
</dbReference>
<feature type="compositionally biased region" description="Basic and acidic residues" evidence="10">
    <location>
        <begin position="389"/>
        <end position="405"/>
    </location>
</feature>